<dbReference type="Proteomes" id="UP000256845">
    <property type="component" value="Unassembled WGS sequence"/>
</dbReference>
<protein>
    <submittedName>
        <fullName evidence="3">YpeB-like protein with putative protease inhibitory function</fullName>
    </submittedName>
</protein>
<dbReference type="EMBL" id="QRDW01000001">
    <property type="protein sequence ID" value="RED53936.1"/>
    <property type="molecule type" value="Genomic_DNA"/>
</dbReference>
<keyword evidence="1" id="KW-0732">Signal</keyword>
<proteinExistence type="predicted"/>
<reference evidence="3 4" key="1">
    <citation type="submission" date="2018-07" db="EMBL/GenBank/DDBJ databases">
        <title>Genomic Encyclopedia of Type Strains, Phase III (KMG-III): the genomes of soil and plant-associated and newly described type strains.</title>
        <authorList>
            <person name="Whitman W."/>
        </authorList>
    </citation>
    <scope>NUCLEOTIDE SEQUENCE [LARGE SCALE GENOMIC DNA]</scope>
    <source>
        <strain evidence="3 4">CECT 8488</strain>
    </source>
</reference>
<organism evidence="3 4">
    <name type="scientific">Aestuariispira insulae</name>
    <dbReference type="NCBI Taxonomy" id="1461337"/>
    <lineage>
        <taxon>Bacteria</taxon>
        <taxon>Pseudomonadati</taxon>
        <taxon>Pseudomonadota</taxon>
        <taxon>Alphaproteobacteria</taxon>
        <taxon>Rhodospirillales</taxon>
        <taxon>Kiloniellaceae</taxon>
        <taxon>Aestuariispira</taxon>
    </lineage>
</organism>
<gene>
    <name evidence="3" type="ORF">DFP90_101735</name>
</gene>
<feature type="signal peptide" evidence="1">
    <location>
        <begin position="1"/>
        <end position="24"/>
    </location>
</feature>
<sequence length="103" mass="10947">MKKNHTSLLTLSAMAAVFGLATGAAIYSVTDARANDSISCAANAPALADEKIAAMLEGEGYKVMEIEREDNCLEVEVSDAQGKEWELSIDPASGRILAQKEDD</sequence>
<keyword evidence="4" id="KW-1185">Reference proteome</keyword>
<dbReference type="RefSeq" id="WP_115935035.1">
    <property type="nucleotide sequence ID" value="NZ_QRDW01000001.1"/>
</dbReference>
<evidence type="ECO:0000313" key="3">
    <source>
        <dbReference type="EMBL" id="RED53936.1"/>
    </source>
</evidence>
<dbReference type="InterPro" id="IPR025711">
    <property type="entry name" value="PepSY"/>
</dbReference>
<dbReference type="Pfam" id="PF13670">
    <property type="entry name" value="PepSY_2"/>
    <property type="match status" value="1"/>
</dbReference>
<name>A0A3D9HYF1_9PROT</name>
<evidence type="ECO:0000259" key="2">
    <source>
        <dbReference type="Pfam" id="PF13670"/>
    </source>
</evidence>
<accession>A0A3D9HYF1</accession>
<dbReference type="AlphaFoldDB" id="A0A3D9HYF1"/>
<evidence type="ECO:0000313" key="4">
    <source>
        <dbReference type="Proteomes" id="UP000256845"/>
    </source>
</evidence>
<feature type="domain" description="PepSY" evidence="2">
    <location>
        <begin position="30"/>
        <end position="100"/>
    </location>
</feature>
<dbReference type="OrthoDB" id="7365433at2"/>
<comment type="caution">
    <text evidence="3">The sequence shown here is derived from an EMBL/GenBank/DDBJ whole genome shotgun (WGS) entry which is preliminary data.</text>
</comment>
<feature type="chain" id="PRO_5017723623" evidence="1">
    <location>
        <begin position="25"/>
        <end position="103"/>
    </location>
</feature>
<evidence type="ECO:0000256" key="1">
    <source>
        <dbReference type="SAM" id="SignalP"/>
    </source>
</evidence>